<dbReference type="Proteomes" id="UP000219522">
    <property type="component" value="Unassembled WGS sequence"/>
</dbReference>
<dbReference type="AlphaFoldDB" id="A0A7Z7IGG9"/>
<evidence type="ECO:0008006" key="3">
    <source>
        <dbReference type="Google" id="ProtNLM"/>
    </source>
</evidence>
<proteinExistence type="predicted"/>
<sequence length="774" mass="86894">MNSHYSAFIDLGKTLAHDKGLSWDMPLDETGAACDGVGWNLTIVAGDVPPPSHYLRDLGADAKALAIVNAERAERGLAPLHRRPLSDAWQDLVKAAVAEQLLFRRNTTGYVTQCIARPLRVIATCVERQPWALTVDDLHVAIRIGKAVQATGKLGDLVAGIVKLVFDAQHLCDAGPLYSSLAVSRMKGKSAIRAKHTWSREKLRADLEARKRDERLPERRAFWELARIVMTEKPRSFMDDLRFAAVRTLIVTGMRAGEAALLPVDWKCERTYLDSKGRPAGEAGGISTSLMVRHFAEKQQDDEADSRILRESTQPVPDMFRALLTGTLDHVARITEPLRATLKLQCETGRLLPWYPADSLVPVTEIYTRLMGNPFWLDIEQEPFIERYRDGFDPALLVELHDYQLERRRSGDLKLNMAIYQFGNRLVKAMREGKASLRFRRGDGSPVSPLERMEWHATHLHVGEFEEHIRLKTPTKVSDTTPLPLAVGVVQPWEFLFVQPKRSLAEERNDGLCDVTRYMAVSRPDPEFIYDGLLDDGAVPNLFAKYGETDDDRALKIESHMLRHLQNTELFRLGVADTIISKRFNRRSVAQSYEYDHRSLAEELDQIELPQDIEIMLGARAGTVARLIKGGKANGPIVDAFRRIQATEGDAAAYEYLRAEAGGFHATPYGHCLNSFTVDPCPKHLECFADCRHLSATDLPENRQNLIRLEGKFKLALESIKARPSTSIGWQNQLDHAEKRLAGVQKLLAIPAGEHPFPDGVDLSLPRQRGVLDD</sequence>
<evidence type="ECO:0000313" key="1">
    <source>
        <dbReference type="EMBL" id="SOE91442.1"/>
    </source>
</evidence>
<name>A0A7Z7IGG9_9BURK</name>
<protein>
    <recommendedName>
        <fullName evidence="3">Integrase</fullName>
    </recommendedName>
</protein>
<dbReference type="EMBL" id="OCSU01000004">
    <property type="protein sequence ID" value="SOE91442.1"/>
    <property type="molecule type" value="Genomic_DNA"/>
</dbReference>
<accession>A0A7Z7IGG9</accession>
<reference evidence="1 2" key="1">
    <citation type="submission" date="2017-09" db="EMBL/GenBank/DDBJ databases">
        <authorList>
            <person name="Varghese N."/>
            <person name="Submissions S."/>
        </authorList>
    </citation>
    <scope>NUCLEOTIDE SEQUENCE [LARGE SCALE GENOMIC DNA]</scope>
    <source>
        <strain evidence="1 2">OK806</strain>
    </source>
</reference>
<organism evidence="1 2">
    <name type="scientific">Caballeronia arationis</name>
    <dbReference type="NCBI Taxonomy" id="1777142"/>
    <lineage>
        <taxon>Bacteria</taxon>
        <taxon>Pseudomonadati</taxon>
        <taxon>Pseudomonadota</taxon>
        <taxon>Betaproteobacteria</taxon>
        <taxon>Burkholderiales</taxon>
        <taxon>Burkholderiaceae</taxon>
        <taxon>Caballeronia</taxon>
    </lineage>
</organism>
<comment type="caution">
    <text evidence="1">The sequence shown here is derived from an EMBL/GenBank/DDBJ whole genome shotgun (WGS) entry which is preliminary data.</text>
</comment>
<dbReference type="RefSeq" id="WP_097191084.1">
    <property type="nucleotide sequence ID" value="NZ_OCSU01000004.1"/>
</dbReference>
<evidence type="ECO:0000313" key="2">
    <source>
        <dbReference type="Proteomes" id="UP000219522"/>
    </source>
</evidence>
<keyword evidence="2" id="KW-1185">Reference proteome</keyword>
<gene>
    <name evidence="1" type="ORF">SAMN05446927_8366</name>
</gene>